<gene>
    <name evidence="2" type="ORF">NIES2135_08690</name>
</gene>
<dbReference type="Proteomes" id="UP000217895">
    <property type="component" value="Chromosome"/>
</dbReference>
<dbReference type="InterPro" id="IPR050659">
    <property type="entry name" value="Peptidase_M24B"/>
</dbReference>
<proteinExistence type="predicted"/>
<dbReference type="InterPro" id="IPR036005">
    <property type="entry name" value="Creatinase/aminopeptidase-like"/>
</dbReference>
<dbReference type="PANTHER" id="PTHR46112">
    <property type="entry name" value="AMINOPEPTIDASE"/>
    <property type="match status" value="1"/>
</dbReference>
<reference evidence="2 3" key="1">
    <citation type="submission" date="2017-06" db="EMBL/GenBank/DDBJ databases">
        <title>Genome sequencing of cyanobaciteial culture collection at National Institute for Environmental Studies (NIES).</title>
        <authorList>
            <person name="Hirose Y."/>
            <person name="Shimura Y."/>
            <person name="Fujisawa T."/>
            <person name="Nakamura Y."/>
            <person name="Kawachi M."/>
        </authorList>
    </citation>
    <scope>NUCLEOTIDE SEQUENCE [LARGE SCALE GENOMIC DNA]</scope>
    <source>
        <strain evidence="2 3">NIES-2135</strain>
    </source>
</reference>
<feature type="domain" description="Peptidase M24" evidence="1">
    <location>
        <begin position="163"/>
        <end position="356"/>
    </location>
</feature>
<evidence type="ECO:0000313" key="2">
    <source>
        <dbReference type="EMBL" id="BAY54055.1"/>
    </source>
</evidence>
<dbReference type="Gene3D" id="3.90.230.10">
    <property type="entry name" value="Creatinase/methionine aminopeptidase superfamily"/>
    <property type="match status" value="1"/>
</dbReference>
<dbReference type="SUPFAM" id="SSF55920">
    <property type="entry name" value="Creatinase/aminopeptidase"/>
    <property type="match status" value="1"/>
</dbReference>
<protein>
    <submittedName>
        <fullName evidence="2">Peptidase M24</fullName>
    </submittedName>
</protein>
<keyword evidence="3" id="KW-1185">Reference proteome</keyword>
<organism evidence="2 3">
    <name type="scientific">Leptolyngbya boryana NIES-2135</name>
    <dbReference type="NCBI Taxonomy" id="1973484"/>
    <lineage>
        <taxon>Bacteria</taxon>
        <taxon>Bacillati</taxon>
        <taxon>Cyanobacteriota</taxon>
        <taxon>Cyanophyceae</taxon>
        <taxon>Leptolyngbyales</taxon>
        <taxon>Leptolyngbyaceae</taxon>
        <taxon>Leptolyngbya group</taxon>
        <taxon>Leptolyngbya</taxon>
    </lineage>
</organism>
<evidence type="ECO:0000313" key="3">
    <source>
        <dbReference type="Proteomes" id="UP000217895"/>
    </source>
</evidence>
<evidence type="ECO:0000259" key="1">
    <source>
        <dbReference type="Pfam" id="PF00557"/>
    </source>
</evidence>
<dbReference type="EMBL" id="AP018203">
    <property type="protein sequence ID" value="BAY54055.1"/>
    <property type="molecule type" value="Genomic_DNA"/>
</dbReference>
<accession>A0A1Z4JB87</accession>
<sequence>MQTQLRNHSSTLSQQRNAEIEQKLSWMRKALYETHATGLRLRGIDWFSWATAGGSNMVLLAAETGVAEVLVTLDGAWILTDEIEAQRLQDEEIPAGSAYQFAVNPWTEIDIREAFVRETTQGGRIISDLPLMTLNDRPILAETSLPNTLVNRKRSLLPSEVDRYRQIGKLASAAMTEVLTQARPDWTEVQLAGAGAAALWTRGLHPALTLAAGEQRLQKYRHTLPKQEKIGRAAMLVFCARGFGLYANLTRFVYFDRLSETEASLHHQVREIEAAALNQCRVETPLDQIYLTLQQAYEQHGYPNAIREHHQGGTTGYLSREVIATPTTSDRLAANTAMAWNPSLSGAKIEDTFLLHEDDHLENLTLDPNWNSIEVHQQQRPLPLERI</sequence>
<dbReference type="Pfam" id="PF00557">
    <property type="entry name" value="Peptidase_M24"/>
    <property type="match status" value="1"/>
</dbReference>
<dbReference type="PANTHER" id="PTHR46112:SF3">
    <property type="entry name" value="AMINOPEPTIDASE YPDF"/>
    <property type="match status" value="1"/>
</dbReference>
<dbReference type="InterPro" id="IPR000994">
    <property type="entry name" value="Pept_M24"/>
</dbReference>
<name>A0A1Z4JB87_LEPBY</name>
<dbReference type="CDD" id="cd01066">
    <property type="entry name" value="APP_MetAP"/>
    <property type="match status" value="1"/>
</dbReference>
<dbReference type="AlphaFoldDB" id="A0A1Z4JB87"/>